<sequence length="37" mass="4219">MMDITEQRKTYGLFMSLTKWGIIGTIGLVILMAIFLL</sequence>
<evidence type="ECO:0000313" key="4">
    <source>
        <dbReference type="Proteomes" id="UP000284605"/>
    </source>
</evidence>
<dbReference type="AlphaFoldDB" id="A0A418WEW6"/>
<gene>
    <name evidence="3" type="ORF">D3874_17450</name>
</gene>
<dbReference type="SUPFAM" id="SSF81469">
    <property type="entry name" value="Bacterial aa3 type cytochrome c oxidase subunit IV"/>
    <property type="match status" value="1"/>
</dbReference>
<name>A0A418WEW6_9PROT</name>
<organism evidence="3 4">
    <name type="scientific">Oleomonas cavernae</name>
    <dbReference type="NCBI Taxonomy" id="2320859"/>
    <lineage>
        <taxon>Bacteria</taxon>
        <taxon>Pseudomonadati</taxon>
        <taxon>Pseudomonadota</taxon>
        <taxon>Alphaproteobacteria</taxon>
        <taxon>Acetobacterales</taxon>
        <taxon>Acetobacteraceae</taxon>
        <taxon>Oleomonas</taxon>
    </lineage>
</organism>
<evidence type="ECO:0000256" key="1">
    <source>
        <dbReference type="SAM" id="Phobius"/>
    </source>
</evidence>
<comment type="caution">
    <text evidence="3">The sequence shown here is derived from an EMBL/GenBank/DDBJ whole genome shotgun (WGS) entry which is preliminary data.</text>
</comment>
<dbReference type="InterPro" id="IPR036596">
    <property type="entry name" value="Cyt-C_aa3_sf"/>
</dbReference>
<evidence type="ECO:0000259" key="2">
    <source>
        <dbReference type="Pfam" id="PF07835"/>
    </source>
</evidence>
<dbReference type="EMBL" id="QYUK01000011">
    <property type="protein sequence ID" value="RJF88568.1"/>
    <property type="molecule type" value="Genomic_DNA"/>
</dbReference>
<dbReference type="Pfam" id="PF07835">
    <property type="entry name" value="COX4_pro_2"/>
    <property type="match status" value="1"/>
</dbReference>
<keyword evidence="1" id="KW-1133">Transmembrane helix</keyword>
<protein>
    <submittedName>
        <fullName evidence="3">Aa3-type cytochrome c oxidase subunit IV</fullName>
    </submittedName>
</protein>
<dbReference type="RefSeq" id="WP_119779203.1">
    <property type="nucleotide sequence ID" value="NZ_QYUK01000011.1"/>
</dbReference>
<proteinExistence type="predicted"/>
<dbReference type="InterPro" id="IPR012422">
    <property type="entry name" value="Cyt_c_oxidase_su4_bac-aa3"/>
</dbReference>
<feature type="domain" description="Cytochrome c oxidase subunit IV bacterial aa3 type" evidence="2">
    <location>
        <begin position="2"/>
        <end position="36"/>
    </location>
</feature>
<dbReference type="Proteomes" id="UP000284605">
    <property type="component" value="Unassembled WGS sequence"/>
</dbReference>
<accession>A0A418WEW6</accession>
<dbReference type="OrthoDB" id="9812071at2"/>
<keyword evidence="4" id="KW-1185">Reference proteome</keyword>
<evidence type="ECO:0000313" key="3">
    <source>
        <dbReference type="EMBL" id="RJF88568.1"/>
    </source>
</evidence>
<reference evidence="3 4" key="1">
    <citation type="submission" date="2018-09" db="EMBL/GenBank/DDBJ databases">
        <authorList>
            <person name="Zhu H."/>
        </authorList>
    </citation>
    <scope>NUCLEOTIDE SEQUENCE [LARGE SCALE GENOMIC DNA]</scope>
    <source>
        <strain evidence="3 4">K1W22B-8</strain>
    </source>
</reference>
<keyword evidence="1" id="KW-0812">Transmembrane</keyword>
<dbReference type="Gene3D" id="1.20.5.160">
    <property type="entry name" value="Bacterial aa3 type cytochrome c oxidase subunit IV"/>
    <property type="match status" value="1"/>
</dbReference>
<keyword evidence="1" id="KW-0472">Membrane</keyword>
<feature type="transmembrane region" description="Helical" evidence="1">
    <location>
        <begin position="12"/>
        <end position="36"/>
    </location>
</feature>